<name>B2FIX7_STRMK</name>
<protein>
    <submittedName>
        <fullName evidence="1">Phage tail protein</fullName>
    </submittedName>
</protein>
<evidence type="ECO:0000313" key="2">
    <source>
        <dbReference type="Proteomes" id="UP000008840"/>
    </source>
</evidence>
<dbReference type="eggNOG" id="ENOG5032YUV">
    <property type="taxonomic scope" value="Bacteria"/>
</dbReference>
<organism evidence="1 2">
    <name type="scientific">Stenotrophomonas maltophilia (strain K279a)</name>
    <dbReference type="NCBI Taxonomy" id="522373"/>
    <lineage>
        <taxon>Bacteria</taxon>
        <taxon>Pseudomonadati</taxon>
        <taxon>Pseudomonadota</taxon>
        <taxon>Gammaproteobacteria</taxon>
        <taxon>Lysobacterales</taxon>
        <taxon>Lysobacteraceae</taxon>
        <taxon>Stenotrophomonas</taxon>
        <taxon>Stenotrophomonas maltophilia group</taxon>
    </lineage>
</organism>
<dbReference type="Pfam" id="PF10109">
    <property type="entry name" value="Phage_TAC_7"/>
    <property type="match status" value="1"/>
</dbReference>
<accession>B2FIX7</accession>
<dbReference type="AlphaFoldDB" id="B2FIX7"/>
<dbReference type="HOGENOM" id="CLU_150496_2_1_6"/>
<dbReference type="PATRIC" id="fig|522373.3.peg.294"/>
<dbReference type="RefSeq" id="WP_012478840.1">
    <property type="nucleotide sequence ID" value="NC_010943.1"/>
</dbReference>
<sequence length="108" mass="11659">MNDSTNPTAAAETADPNTVVLETPLQRGDQQITSIHLRKPNSGELRGLKLQDLLQTEVTSLATLLPRISTPTLTAADVNNLDPVDLVSVATVVVHFFLSKAQREFLPA</sequence>
<proteinExistence type="predicted"/>
<dbReference type="EMBL" id="AM743169">
    <property type="protein sequence ID" value="CAQ43906.1"/>
    <property type="molecule type" value="Genomic_DNA"/>
</dbReference>
<reference evidence="1 2" key="1">
    <citation type="journal article" date="2008" name="Genome Biol.">
        <title>The complete genome, comparative and functional analysis of Stenotrophomonas maltophilia reveals an organism heavily shielded by drug resistance determinants.</title>
        <authorList>
            <person name="Crossman L.C."/>
            <person name="Gould V.C."/>
            <person name="Dow J.M."/>
            <person name="Vernikos G.S."/>
            <person name="Okazaki A."/>
            <person name="Sebaihia M."/>
            <person name="Saunders D."/>
            <person name="Arrowsmith C."/>
            <person name="Carver T."/>
            <person name="Peters N."/>
            <person name="Adlem E."/>
            <person name="Kerhornou A."/>
            <person name="Lord A."/>
            <person name="Murphy L."/>
            <person name="Seeger K."/>
            <person name="Squares R."/>
            <person name="Rutter S."/>
            <person name="Quail M.A."/>
            <person name="Rajandream M.A."/>
            <person name="Harris D."/>
            <person name="Churcher C."/>
            <person name="Bentley S.D."/>
            <person name="Parkhill J."/>
            <person name="Thomson N.R."/>
            <person name="Avison M.B."/>
        </authorList>
    </citation>
    <scope>NUCLEOTIDE SEQUENCE [LARGE SCALE GENOMIC DNA]</scope>
    <source>
        <strain evidence="1 2">K279a</strain>
    </source>
</reference>
<dbReference type="InterPro" id="IPR019289">
    <property type="entry name" value="Phage_tail_E/E"/>
</dbReference>
<dbReference type="EnsemblBacteria" id="CAQ43906">
    <property type="protein sequence ID" value="CAQ43906"/>
    <property type="gene ID" value="Smlt0303"/>
</dbReference>
<dbReference type="KEGG" id="sml:Smlt0303"/>
<keyword evidence="2" id="KW-1185">Reference proteome</keyword>
<dbReference type="Proteomes" id="UP000008840">
    <property type="component" value="Chromosome"/>
</dbReference>
<evidence type="ECO:0000313" key="1">
    <source>
        <dbReference type="EMBL" id="CAQ43906.1"/>
    </source>
</evidence>
<gene>
    <name evidence="1" type="primary">GpE+E'</name>
    <name evidence="1" type="ordered locus">Smlt0303</name>
</gene>